<dbReference type="EMBL" id="CP000569">
    <property type="protein sequence ID" value="ABN74272.1"/>
    <property type="molecule type" value="Genomic_DNA"/>
</dbReference>
<dbReference type="HOGENOM" id="CLU_098991_1_0_6"/>
<feature type="domain" description="Thoeris protein ThsB TIR-like" evidence="1">
    <location>
        <begin position="6"/>
        <end position="99"/>
    </location>
</feature>
<dbReference type="RefSeq" id="WP_009874787.1">
    <property type="nucleotide sequence ID" value="NC_009053.1"/>
</dbReference>
<dbReference type="Pfam" id="PF08937">
    <property type="entry name" value="ThsB_TIR"/>
    <property type="match status" value="1"/>
</dbReference>
<sequence>MTRKVFYSFHFDNDAWRAGQVRNMGVIEGNQPVNGNEWEEVKKSENSIKKWIDDNLKNKSCLVVLIGKQTSEREWVKYEIKRAWELGKAVCGIYIHKLKDSDEKQSSKGKNPFSQFTLGKDKKNFADIVPVFESSYSDSKDVYDDISENLENLVEKAISIRNEYK</sequence>
<name>A3N1I6_ACTP2</name>
<reference evidence="2 3" key="1">
    <citation type="journal article" date="2008" name="J. Bacteriol.">
        <title>The complete genome sequence of Actinobacillus pleuropneumoniae L20 (serotype 5b).</title>
        <authorList>
            <person name="Foote S.J."/>
            <person name="Bosse J.T."/>
            <person name="Bouevitch A.B."/>
            <person name="Langford P.R."/>
            <person name="Young N.M."/>
            <person name="Nash J.H."/>
        </authorList>
    </citation>
    <scope>NUCLEOTIDE SEQUENCE [LARGE SCALE GENOMIC DNA]</scope>
    <source>
        <strain evidence="2 3">L20</strain>
    </source>
</reference>
<dbReference type="SUPFAM" id="SSF52206">
    <property type="entry name" value="Hypothetical protein MTH538"/>
    <property type="match status" value="1"/>
</dbReference>
<gene>
    <name evidence="2" type="ordered locus">APL_1184</name>
</gene>
<dbReference type="Proteomes" id="UP000001432">
    <property type="component" value="Chromosome"/>
</dbReference>
<dbReference type="STRING" id="416269.APL_1184"/>
<protein>
    <recommendedName>
        <fullName evidence="1">Thoeris protein ThsB TIR-like domain-containing protein</fullName>
    </recommendedName>
</protein>
<evidence type="ECO:0000259" key="1">
    <source>
        <dbReference type="Pfam" id="PF08937"/>
    </source>
</evidence>
<dbReference type="eggNOG" id="ENOG5032RJ7">
    <property type="taxonomic scope" value="Bacteria"/>
</dbReference>
<dbReference type="InterPro" id="IPR015032">
    <property type="entry name" value="ThsB__TIR-like_domain"/>
</dbReference>
<dbReference type="Gene3D" id="3.40.50.9200">
    <property type="entry name" value="Hypothetical protein MTH538"/>
    <property type="match status" value="1"/>
</dbReference>
<dbReference type="KEGG" id="apl:APL_1184"/>
<dbReference type="InterPro" id="IPR036490">
    <property type="entry name" value="ThsB_TIR-like_sf"/>
</dbReference>
<evidence type="ECO:0000313" key="3">
    <source>
        <dbReference type="Proteomes" id="UP000001432"/>
    </source>
</evidence>
<dbReference type="AlphaFoldDB" id="A3N1I6"/>
<accession>A3N1I6</accession>
<dbReference type="EnsemblBacteria" id="ABN74272">
    <property type="protein sequence ID" value="ABN74272"/>
    <property type="gene ID" value="APL_1184"/>
</dbReference>
<dbReference type="PATRIC" id="fig|416269.6.peg.1236"/>
<proteinExistence type="predicted"/>
<evidence type="ECO:0000313" key="2">
    <source>
        <dbReference type="EMBL" id="ABN74272.1"/>
    </source>
</evidence>
<organism evidence="2 3">
    <name type="scientific">Actinobacillus pleuropneumoniae serotype 5b (strain L20)</name>
    <dbReference type="NCBI Taxonomy" id="416269"/>
    <lineage>
        <taxon>Bacteria</taxon>
        <taxon>Pseudomonadati</taxon>
        <taxon>Pseudomonadota</taxon>
        <taxon>Gammaproteobacteria</taxon>
        <taxon>Pasteurellales</taxon>
        <taxon>Pasteurellaceae</taxon>
        <taxon>Actinobacillus</taxon>
    </lineage>
</organism>